<name>A0A964T3Y6_9HYPH</name>
<feature type="domain" description="YjiS-like" evidence="1">
    <location>
        <begin position="39"/>
        <end position="72"/>
    </location>
</feature>
<protein>
    <submittedName>
        <fullName evidence="2">DUF1127 domain-containing protein</fullName>
    </submittedName>
</protein>
<evidence type="ECO:0000313" key="3">
    <source>
        <dbReference type="Proteomes" id="UP000773614"/>
    </source>
</evidence>
<organism evidence="2 3">
    <name type="scientific">Propylenella binzhouense</name>
    <dbReference type="NCBI Taxonomy" id="2555902"/>
    <lineage>
        <taxon>Bacteria</taxon>
        <taxon>Pseudomonadati</taxon>
        <taxon>Pseudomonadota</taxon>
        <taxon>Alphaproteobacteria</taxon>
        <taxon>Hyphomicrobiales</taxon>
        <taxon>Propylenellaceae</taxon>
        <taxon>Propylenella</taxon>
    </lineage>
</organism>
<proteinExistence type="predicted"/>
<evidence type="ECO:0000259" key="1">
    <source>
        <dbReference type="Pfam" id="PF06568"/>
    </source>
</evidence>
<dbReference type="Pfam" id="PF06568">
    <property type="entry name" value="YjiS-like"/>
    <property type="match status" value="1"/>
</dbReference>
<gene>
    <name evidence="2" type="ORF">E4O86_09775</name>
</gene>
<comment type="caution">
    <text evidence="2">The sequence shown here is derived from an EMBL/GenBank/DDBJ whole genome shotgun (WGS) entry which is preliminary data.</text>
</comment>
<dbReference type="Proteomes" id="UP000773614">
    <property type="component" value="Unassembled WGS sequence"/>
</dbReference>
<dbReference type="EMBL" id="SPKJ01000026">
    <property type="protein sequence ID" value="MYZ47998.1"/>
    <property type="molecule type" value="Genomic_DNA"/>
</dbReference>
<evidence type="ECO:0000313" key="2">
    <source>
        <dbReference type="EMBL" id="MYZ47998.1"/>
    </source>
</evidence>
<sequence>MLERTRPMSDITFTRPAARPDARPGARALLSALIESGATRFTAWRARRRTYAVLARLPDEVLADIGLTPADLARGPAHLPVWFASGARGRAPHPFGR</sequence>
<keyword evidence="3" id="KW-1185">Reference proteome</keyword>
<dbReference type="AlphaFoldDB" id="A0A964T3Y6"/>
<accession>A0A964T3Y6</accession>
<reference evidence="2" key="1">
    <citation type="submission" date="2019-03" db="EMBL/GenBank/DDBJ databases">
        <title>Afifella sp. nov., isolated from activated sludge.</title>
        <authorList>
            <person name="Li Q."/>
            <person name="Liu Y."/>
        </authorList>
    </citation>
    <scope>NUCLEOTIDE SEQUENCE</scope>
    <source>
        <strain evidence="2">L72</strain>
    </source>
</reference>
<dbReference type="InterPro" id="IPR009506">
    <property type="entry name" value="YjiS-like"/>
</dbReference>